<keyword evidence="2" id="KW-0812">Transmembrane</keyword>
<keyword evidence="2" id="KW-0472">Membrane</keyword>
<reference evidence="3 4" key="1">
    <citation type="submission" date="2021-06" db="EMBL/GenBank/DDBJ databases">
        <title>Bacillus sp. RD4P76, an endophyte from a halophyte.</title>
        <authorList>
            <person name="Sun J.-Q."/>
        </authorList>
    </citation>
    <scope>NUCLEOTIDE SEQUENCE [LARGE SCALE GENOMIC DNA]</scope>
    <source>
        <strain evidence="3 4">JCM 17098</strain>
    </source>
</reference>
<proteinExistence type="predicted"/>
<evidence type="ECO:0000313" key="4">
    <source>
        <dbReference type="Proteomes" id="UP000790580"/>
    </source>
</evidence>
<feature type="compositionally biased region" description="Polar residues" evidence="1">
    <location>
        <begin position="81"/>
        <end position="99"/>
    </location>
</feature>
<evidence type="ECO:0000313" key="3">
    <source>
        <dbReference type="EMBL" id="MBU9720168.1"/>
    </source>
</evidence>
<keyword evidence="4" id="KW-1185">Reference proteome</keyword>
<protein>
    <submittedName>
        <fullName evidence="3">Uncharacterized protein</fullName>
    </submittedName>
</protein>
<feature type="transmembrane region" description="Helical" evidence="2">
    <location>
        <begin position="47"/>
        <end position="67"/>
    </location>
</feature>
<accession>A0ABS6JNV6</accession>
<comment type="caution">
    <text evidence="3">The sequence shown here is derived from an EMBL/GenBank/DDBJ whole genome shotgun (WGS) entry which is preliminary data.</text>
</comment>
<gene>
    <name evidence="3" type="ORF">KS407_01760</name>
</gene>
<dbReference type="RefSeq" id="WP_088073169.1">
    <property type="nucleotide sequence ID" value="NZ_JAHQCR010000014.1"/>
</dbReference>
<feature type="region of interest" description="Disordered" evidence="1">
    <location>
        <begin position="81"/>
        <end position="118"/>
    </location>
</feature>
<dbReference type="EMBL" id="JAHQCR010000014">
    <property type="protein sequence ID" value="MBU9720168.1"/>
    <property type="molecule type" value="Genomic_DNA"/>
</dbReference>
<evidence type="ECO:0000256" key="2">
    <source>
        <dbReference type="SAM" id="Phobius"/>
    </source>
</evidence>
<feature type="compositionally biased region" description="Acidic residues" evidence="1">
    <location>
        <begin position="100"/>
        <end position="118"/>
    </location>
</feature>
<sequence>MKRSPDKYKDLDENIMALRGESSRRLTLDRITDRIEEYENKNKKFLFIKYGFSIAMFLGILFLVFQLTSLTDFNQKGTIQETLIPPTTSSDGGISPSENTESDSEEEPVTEEVEEQIEEDPLEKYGDFYIVEEDYIAINTYAVMLIDEEADEILIENVNIKDFARDHVNVFKEIPDHESERLINAGFPEEYYYYLSATGVQESIGPRGYIQVTGEEIEKVIAEIMEVTSVMVAEGKPGYPMGEEMEELVQQMYELFVELDEYVNGRDS</sequence>
<name>A0ABS6JNV6_9BACI</name>
<keyword evidence="2" id="KW-1133">Transmembrane helix</keyword>
<organism evidence="3 4">
    <name type="scientific">Evansella alkalicola</name>
    <dbReference type="NCBI Taxonomy" id="745819"/>
    <lineage>
        <taxon>Bacteria</taxon>
        <taxon>Bacillati</taxon>
        <taxon>Bacillota</taxon>
        <taxon>Bacilli</taxon>
        <taxon>Bacillales</taxon>
        <taxon>Bacillaceae</taxon>
        <taxon>Evansella</taxon>
    </lineage>
</organism>
<dbReference type="Proteomes" id="UP000790580">
    <property type="component" value="Unassembled WGS sequence"/>
</dbReference>
<evidence type="ECO:0000256" key="1">
    <source>
        <dbReference type="SAM" id="MobiDB-lite"/>
    </source>
</evidence>